<dbReference type="Pfam" id="PF13374">
    <property type="entry name" value="TPR_10"/>
    <property type="match status" value="1"/>
</dbReference>
<evidence type="ECO:0000256" key="1">
    <source>
        <dbReference type="PROSITE-ProRule" id="PRU00339"/>
    </source>
</evidence>
<evidence type="ECO:0008006" key="4">
    <source>
        <dbReference type="Google" id="ProtNLM"/>
    </source>
</evidence>
<dbReference type="PANTHER" id="PTHR46575">
    <property type="entry name" value="AMYLOID PROTEIN-BINDING PROTEIN 2"/>
    <property type="match status" value="1"/>
</dbReference>
<dbReference type="GO" id="GO:0031462">
    <property type="term" value="C:Cul2-RING ubiquitin ligase complex"/>
    <property type="evidence" value="ECO:0007669"/>
    <property type="project" value="TreeGrafter"/>
</dbReference>
<dbReference type="Proteomes" id="UP001374579">
    <property type="component" value="Unassembled WGS sequence"/>
</dbReference>
<sequence length="579" mass="66038">MEAEKLRWVPDSLYNSAVAAIVATPNTFNHFRRELKSLPEDVQFDIYQGLFNNNEQSLLHHEFGHLDIFSRILRVNNKRAQLHYIFQTLMDHNSKIIRRLTDQFLGQMTPSRLSDQVDRVKILHVGLALGGFFSEAGWFSESERVYQACLDAVRHDSSEAGLFRAVEYCVRLLHVQNANCKYHAAKQTCTEAFSLVERLSHKGFTVNCAILYSEQCGLLFAQSLYDEAFKACSKALQELNSTVNTRTVIDVLRQCAKACVVKREFKKAEVLIKLAVFQARERFGFDHPKYSDALLDYGFFLLNVDAITSAVHVYQLALSIRMKVFGGSNLHVAIACEDLAYATYVFEYSSGKFEDAKEHAQKAINILCSILPPDHLLLSSSKRVKALILEEIAIDSHDKEREDKYLGEAQDLHLQSLELAKKAFGENNVQTAKHYGNLGRLYQSMHRFEEAEEMHLKAIDIKERLLGPDDYEVALSVGHLASLYNYDMNKYQEAERLYLRSINIGKALFGEAYSGLEYDYRGLLRLYHNTGATDLALHFSNVLADWNNLRDQTNASQVKPLDFDVNDSLENIISKHFLS</sequence>
<dbReference type="SMART" id="SM00028">
    <property type="entry name" value="TPR"/>
    <property type="match status" value="3"/>
</dbReference>
<name>A0AAN9AI55_9CAEN</name>
<dbReference type="SUPFAM" id="SSF48452">
    <property type="entry name" value="TPR-like"/>
    <property type="match status" value="2"/>
</dbReference>
<feature type="repeat" description="TPR" evidence="1">
    <location>
        <begin position="432"/>
        <end position="465"/>
    </location>
</feature>
<dbReference type="AlphaFoldDB" id="A0AAN9AI55"/>
<keyword evidence="1" id="KW-0802">TPR repeat</keyword>
<dbReference type="GO" id="GO:0043161">
    <property type="term" value="P:proteasome-mediated ubiquitin-dependent protein catabolic process"/>
    <property type="evidence" value="ECO:0007669"/>
    <property type="project" value="TreeGrafter"/>
</dbReference>
<dbReference type="InterPro" id="IPR011990">
    <property type="entry name" value="TPR-like_helical_dom_sf"/>
</dbReference>
<keyword evidence="3" id="KW-1185">Reference proteome</keyword>
<dbReference type="GO" id="GO:0006886">
    <property type="term" value="P:intracellular protein transport"/>
    <property type="evidence" value="ECO:0007669"/>
    <property type="project" value="InterPro"/>
</dbReference>
<evidence type="ECO:0000313" key="2">
    <source>
        <dbReference type="EMBL" id="KAK7087291.1"/>
    </source>
</evidence>
<evidence type="ECO:0000313" key="3">
    <source>
        <dbReference type="Proteomes" id="UP001374579"/>
    </source>
</evidence>
<dbReference type="GO" id="GO:1990756">
    <property type="term" value="F:ubiquitin-like ligase-substrate adaptor activity"/>
    <property type="evidence" value="ECO:0007669"/>
    <property type="project" value="TreeGrafter"/>
</dbReference>
<proteinExistence type="predicted"/>
<organism evidence="2 3">
    <name type="scientific">Littorina saxatilis</name>
    <dbReference type="NCBI Taxonomy" id="31220"/>
    <lineage>
        <taxon>Eukaryota</taxon>
        <taxon>Metazoa</taxon>
        <taxon>Spiralia</taxon>
        <taxon>Lophotrochozoa</taxon>
        <taxon>Mollusca</taxon>
        <taxon>Gastropoda</taxon>
        <taxon>Caenogastropoda</taxon>
        <taxon>Littorinimorpha</taxon>
        <taxon>Littorinoidea</taxon>
        <taxon>Littorinidae</taxon>
        <taxon>Littorina</taxon>
    </lineage>
</organism>
<dbReference type="Pfam" id="PF13424">
    <property type="entry name" value="TPR_12"/>
    <property type="match status" value="1"/>
</dbReference>
<reference evidence="2 3" key="1">
    <citation type="submission" date="2024-02" db="EMBL/GenBank/DDBJ databases">
        <title>Chromosome-scale genome assembly of the rough periwinkle Littorina saxatilis.</title>
        <authorList>
            <person name="De Jode A."/>
            <person name="Faria R."/>
            <person name="Formenti G."/>
            <person name="Sims Y."/>
            <person name="Smith T.P."/>
            <person name="Tracey A."/>
            <person name="Wood J.M.D."/>
            <person name="Zagrodzka Z.B."/>
            <person name="Johannesson K."/>
            <person name="Butlin R.K."/>
            <person name="Leder E.H."/>
        </authorList>
    </citation>
    <scope>NUCLEOTIDE SEQUENCE [LARGE SCALE GENOMIC DNA]</scope>
    <source>
        <strain evidence="2">Snail1</strain>
        <tissue evidence="2">Muscle</tissue>
    </source>
</reference>
<dbReference type="InterPro" id="IPR019734">
    <property type="entry name" value="TPR_rpt"/>
</dbReference>
<protein>
    <recommendedName>
        <fullName evidence="4">Amyloid protein-binding protein 2</fullName>
    </recommendedName>
</protein>
<dbReference type="EMBL" id="JBAMIC010004070">
    <property type="protein sequence ID" value="KAK7087291.1"/>
    <property type="molecule type" value="Genomic_DNA"/>
</dbReference>
<dbReference type="PANTHER" id="PTHR46575:SF1">
    <property type="entry name" value="AMYLOID PROTEIN-BINDING PROTEIN 2"/>
    <property type="match status" value="1"/>
</dbReference>
<accession>A0AAN9AI55</accession>
<comment type="caution">
    <text evidence="2">The sequence shown here is derived from an EMBL/GenBank/DDBJ whole genome shotgun (WGS) entry which is preliminary data.</text>
</comment>
<dbReference type="PROSITE" id="PS50005">
    <property type="entry name" value="TPR"/>
    <property type="match status" value="1"/>
</dbReference>
<gene>
    <name evidence="2" type="ORF">V1264_021363</name>
</gene>
<dbReference type="InterPro" id="IPR042476">
    <property type="entry name" value="APPBP2"/>
</dbReference>
<dbReference type="Gene3D" id="1.25.40.10">
    <property type="entry name" value="Tetratricopeptide repeat domain"/>
    <property type="match status" value="2"/>
</dbReference>